<evidence type="ECO:0000256" key="6">
    <source>
        <dbReference type="ARBA" id="ARBA00022741"/>
    </source>
</evidence>
<dbReference type="PROSITE" id="PS51473">
    <property type="entry name" value="GNK2"/>
    <property type="match status" value="2"/>
</dbReference>
<keyword evidence="4 13" id="KW-0732">Signal</keyword>
<dbReference type="GO" id="GO:0005524">
    <property type="term" value="F:ATP binding"/>
    <property type="evidence" value="ECO:0007669"/>
    <property type="project" value="UniProtKB-KW"/>
</dbReference>
<name>A0A2I0AA21_9ASPA</name>
<dbReference type="Proteomes" id="UP000236161">
    <property type="component" value="Unassembled WGS sequence"/>
</dbReference>
<evidence type="ECO:0000256" key="12">
    <source>
        <dbReference type="SAM" id="MobiDB-lite"/>
    </source>
</evidence>
<sequence>MALAFSPRLLLLLHLHLHLPPLHIILVLFLASKSSGEESILLAYCGNTTYAPASPYKSNLDALISKLTASTPNLSSLYSNITLGNTPSSQIYGLAQCRPDVSPAICFDCLNRSAAAAAGDGVPIFGGGSGCPLQKSASVRADHCVLRYSDQSFYSQPEVPYYLPISNTVDASDPEYHSQRTNGLLEDLKSKSANKESRFDVGVTADSPKIYGMAWCTIDLNSDNCLLCLNGAAKYLPSMHVGGQVVTVSCSLRFETSPFFSLSMVDPPSQPVASLPSQPVASPPAAIGGGKAQDPIKRARLDWVTRYKIIEGTGRGLLYLHEDSRLQIIHRDLKASNILLDNSMRPKISDFGLARLFNNDETELNTNRIVGT</sequence>
<feature type="domain" description="Gnk2-homologous" evidence="15">
    <location>
        <begin position="159"/>
        <end position="259"/>
    </location>
</feature>
<dbReference type="FunFam" id="1.10.510.10:FF:001023">
    <property type="entry name" value="Os07g0541700 protein"/>
    <property type="match status" value="1"/>
</dbReference>
<accession>A0A2I0AA21</accession>
<keyword evidence="5" id="KW-0677">Repeat</keyword>
<dbReference type="Pfam" id="PF01657">
    <property type="entry name" value="Stress-antifung"/>
    <property type="match status" value="2"/>
</dbReference>
<evidence type="ECO:0000256" key="11">
    <source>
        <dbReference type="ARBA" id="ARBA00048679"/>
    </source>
</evidence>
<dbReference type="AlphaFoldDB" id="A0A2I0AA21"/>
<keyword evidence="16" id="KW-0675">Receptor</keyword>
<evidence type="ECO:0000256" key="7">
    <source>
        <dbReference type="ARBA" id="ARBA00022777"/>
    </source>
</evidence>
<evidence type="ECO:0000313" key="16">
    <source>
        <dbReference type="EMBL" id="PKA52391.1"/>
    </source>
</evidence>
<feature type="compositionally biased region" description="Polar residues" evidence="12">
    <location>
        <begin position="271"/>
        <end position="280"/>
    </location>
</feature>
<dbReference type="SUPFAM" id="SSF56112">
    <property type="entry name" value="Protein kinase-like (PK-like)"/>
    <property type="match status" value="1"/>
</dbReference>
<organism evidence="16 17">
    <name type="scientific">Apostasia shenzhenica</name>
    <dbReference type="NCBI Taxonomy" id="1088818"/>
    <lineage>
        <taxon>Eukaryota</taxon>
        <taxon>Viridiplantae</taxon>
        <taxon>Streptophyta</taxon>
        <taxon>Embryophyta</taxon>
        <taxon>Tracheophyta</taxon>
        <taxon>Spermatophyta</taxon>
        <taxon>Magnoliopsida</taxon>
        <taxon>Liliopsida</taxon>
        <taxon>Asparagales</taxon>
        <taxon>Orchidaceae</taxon>
        <taxon>Apostasioideae</taxon>
        <taxon>Apostasia</taxon>
    </lineage>
</organism>
<dbReference type="InterPro" id="IPR011009">
    <property type="entry name" value="Kinase-like_dom_sf"/>
</dbReference>
<dbReference type="GO" id="GO:0004674">
    <property type="term" value="F:protein serine/threonine kinase activity"/>
    <property type="evidence" value="ECO:0007669"/>
    <property type="project" value="UniProtKB-KW"/>
</dbReference>
<feature type="signal peptide" evidence="13">
    <location>
        <begin position="1"/>
        <end position="36"/>
    </location>
</feature>
<keyword evidence="2" id="KW-0723">Serine/threonine-protein kinase</keyword>
<dbReference type="Gene3D" id="3.30.430.20">
    <property type="entry name" value="Gnk2 domain, C-X8-C-X2-C motif"/>
    <property type="match status" value="2"/>
</dbReference>
<reference evidence="16 17" key="1">
    <citation type="journal article" date="2017" name="Nature">
        <title>The Apostasia genome and the evolution of orchids.</title>
        <authorList>
            <person name="Zhang G.Q."/>
            <person name="Liu K.W."/>
            <person name="Li Z."/>
            <person name="Lohaus R."/>
            <person name="Hsiao Y.Y."/>
            <person name="Niu S.C."/>
            <person name="Wang J.Y."/>
            <person name="Lin Y.C."/>
            <person name="Xu Q."/>
            <person name="Chen L.J."/>
            <person name="Yoshida K."/>
            <person name="Fujiwara S."/>
            <person name="Wang Z.W."/>
            <person name="Zhang Y.Q."/>
            <person name="Mitsuda N."/>
            <person name="Wang M."/>
            <person name="Liu G.H."/>
            <person name="Pecoraro L."/>
            <person name="Huang H.X."/>
            <person name="Xiao X.J."/>
            <person name="Lin M."/>
            <person name="Wu X.Y."/>
            <person name="Wu W.L."/>
            <person name="Chen Y.Y."/>
            <person name="Chang S.B."/>
            <person name="Sakamoto S."/>
            <person name="Ohme-Takagi M."/>
            <person name="Yagi M."/>
            <person name="Zeng S.J."/>
            <person name="Shen C.Y."/>
            <person name="Yeh C.M."/>
            <person name="Luo Y.B."/>
            <person name="Tsai W.C."/>
            <person name="Van de Peer Y."/>
            <person name="Liu Z.J."/>
        </authorList>
    </citation>
    <scope>NUCLEOTIDE SEQUENCE [LARGE SCALE GENOMIC DNA]</scope>
    <source>
        <strain evidence="17">cv. Shenzhen</strain>
        <tissue evidence="16">Stem</tissue>
    </source>
</reference>
<dbReference type="Pfam" id="PF00069">
    <property type="entry name" value="Pkinase"/>
    <property type="match status" value="1"/>
</dbReference>
<comment type="catalytic activity">
    <reaction evidence="10">
        <text>L-threonyl-[protein] + ATP = O-phospho-L-threonyl-[protein] + ADP + H(+)</text>
        <dbReference type="Rhea" id="RHEA:46608"/>
        <dbReference type="Rhea" id="RHEA-COMP:11060"/>
        <dbReference type="Rhea" id="RHEA-COMP:11605"/>
        <dbReference type="ChEBI" id="CHEBI:15378"/>
        <dbReference type="ChEBI" id="CHEBI:30013"/>
        <dbReference type="ChEBI" id="CHEBI:30616"/>
        <dbReference type="ChEBI" id="CHEBI:61977"/>
        <dbReference type="ChEBI" id="CHEBI:456216"/>
        <dbReference type="EC" id="2.7.11.1"/>
    </reaction>
</comment>
<dbReference type="CDD" id="cd23509">
    <property type="entry name" value="Gnk2-like"/>
    <property type="match status" value="2"/>
</dbReference>
<dbReference type="PROSITE" id="PS00108">
    <property type="entry name" value="PROTEIN_KINASE_ST"/>
    <property type="match status" value="1"/>
</dbReference>
<dbReference type="STRING" id="1088818.A0A2I0AA21"/>
<gene>
    <name evidence="16" type="primary">CRK10</name>
    <name evidence="16" type="ORF">AXF42_Ash019774</name>
</gene>
<dbReference type="OrthoDB" id="780437at2759"/>
<feature type="chain" id="PRO_5014194521" description="non-specific serine/threonine protein kinase" evidence="13">
    <location>
        <begin position="37"/>
        <end position="372"/>
    </location>
</feature>
<feature type="domain" description="Protein kinase" evidence="14">
    <location>
        <begin position="119"/>
        <end position="372"/>
    </location>
</feature>
<dbReference type="InterPro" id="IPR038408">
    <property type="entry name" value="GNK2_sf"/>
</dbReference>
<evidence type="ECO:0000259" key="15">
    <source>
        <dbReference type="PROSITE" id="PS51473"/>
    </source>
</evidence>
<keyword evidence="3 16" id="KW-0808">Transferase</keyword>
<protein>
    <recommendedName>
        <fullName evidence="1">non-specific serine/threonine protein kinase</fullName>
        <ecNumber evidence="1">2.7.11.1</ecNumber>
    </recommendedName>
</protein>
<dbReference type="GO" id="GO:0106310">
    <property type="term" value="F:protein serine kinase activity"/>
    <property type="evidence" value="ECO:0007669"/>
    <property type="project" value="RHEA"/>
</dbReference>
<comment type="catalytic activity">
    <reaction evidence="11">
        <text>L-seryl-[protein] + ATP = O-phospho-L-seryl-[protein] + ADP + H(+)</text>
        <dbReference type="Rhea" id="RHEA:17989"/>
        <dbReference type="Rhea" id="RHEA-COMP:9863"/>
        <dbReference type="Rhea" id="RHEA-COMP:11604"/>
        <dbReference type="ChEBI" id="CHEBI:15378"/>
        <dbReference type="ChEBI" id="CHEBI:29999"/>
        <dbReference type="ChEBI" id="CHEBI:30616"/>
        <dbReference type="ChEBI" id="CHEBI:83421"/>
        <dbReference type="ChEBI" id="CHEBI:456216"/>
        <dbReference type="EC" id="2.7.11.1"/>
    </reaction>
</comment>
<proteinExistence type="predicted"/>
<evidence type="ECO:0000256" key="4">
    <source>
        <dbReference type="ARBA" id="ARBA00022729"/>
    </source>
</evidence>
<evidence type="ECO:0000256" key="5">
    <source>
        <dbReference type="ARBA" id="ARBA00022737"/>
    </source>
</evidence>
<evidence type="ECO:0000256" key="13">
    <source>
        <dbReference type="SAM" id="SignalP"/>
    </source>
</evidence>
<dbReference type="InterPro" id="IPR002902">
    <property type="entry name" value="GNK2"/>
</dbReference>
<evidence type="ECO:0000256" key="9">
    <source>
        <dbReference type="ARBA" id="ARBA00023180"/>
    </source>
</evidence>
<evidence type="ECO:0000256" key="8">
    <source>
        <dbReference type="ARBA" id="ARBA00022840"/>
    </source>
</evidence>
<evidence type="ECO:0000256" key="3">
    <source>
        <dbReference type="ARBA" id="ARBA00022679"/>
    </source>
</evidence>
<dbReference type="EC" id="2.7.11.1" evidence="1"/>
<evidence type="ECO:0000259" key="14">
    <source>
        <dbReference type="PROSITE" id="PS50011"/>
    </source>
</evidence>
<keyword evidence="8" id="KW-0067">ATP-binding</keyword>
<dbReference type="EMBL" id="KZ452007">
    <property type="protein sequence ID" value="PKA52391.1"/>
    <property type="molecule type" value="Genomic_DNA"/>
</dbReference>
<dbReference type="Gene3D" id="1.10.510.10">
    <property type="entry name" value="Transferase(Phosphotransferase) domain 1"/>
    <property type="match status" value="1"/>
</dbReference>
<evidence type="ECO:0000256" key="1">
    <source>
        <dbReference type="ARBA" id="ARBA00012513"/>
    </source>
</evidence>
<feature type="domain" description="Gnk2-homologous" evidence="15">
    <location>
        <begin position="38"/>
        <end position="153"/>
    </location>
</feature>
<keyword evidence="6" id="KW-0547">Nucleotide-binding</keyword>
<dbReference type="InterPro" id="IPR000719">
    <property type="entry name" value="Prot_kinase_dom"/>
</dbReference>
<dbReference type="PANTHER" id="PTHR32099">
    <property type="entry name" value="CYSTEINE-RICH REPEAT SECRETORY PROTEIN"/>
    <property type="match status" value="1"/>
</dbReference>
<dbReference type="InterPro" id="IPR008271">
    <property type="entry name" value="Ser/Thr_kinase_AS"/>
</dbReference>
<keyword evidence="17" id="KW-1185">Reference proteome</keyword>
<keyword evidence="9" id="KW-0325">Glycoprotein</keyword>
<dbReference type="PANTHER" id="PTHR32099:SF42">
    <property type="entry name" value="CYSTEINE-RICH RECEPTOR-LIKE PROTEIN KINASE 9-RELATED"/>
    <property type="match status" value="1"/>
</dbReference>
<evidence type="ECO:0000256" key="10">
    <source>
        <dbReference type="ARBA" id="ARBA00047899"/>
    </source>
</evidence>
<dbReference type="PROSITE" id="PS50011">
    <property type="entry name" value="PROTEIN_KINASE_DOM"/>
    <property type="match status" value="1"/>
</dbReference>
<keyword evidence="7 16" id="KW-0418">Kinase</keyword>
<feature type="region of interest" description="Disordered" evidence="12">
    <location>
        <begin position="271"/>
        <end position="293"/>
    </location>
</feature>
<evidence type="ECO:0000256" key="2">
    <source>
        <dbReference type="ARBA" id="ARBA00022527"/>
    </source>
</evidence>
<evidence type="ECO:0000313" key="17">
    <source>
        <dbReference type="Proteomes" id="UP000236161"/>
    </source>
</evidence>